<dbReference type="PANTHER" id="PTHR34214">
    <property type="match status" value="1"/>
</dbReference>
<reference evidence="2 3" key="1">
    <citation type="journal article" date="2009" name="Science">
        <title>Green evolution and dynamic adaptations revealed by genomes of the marine picoeukaryotes Micromonas.</title>
        <authorList>
            <person name="Worden A.Z."/>
            <person name="Lee J.H."/>
            <person name="Mock T."/>
            <person name="Rouze P."/>
            <person name="Simmons M.P."/>
            <person name="Aerts A.L."/>
            <person name="Allen A.E."/>
            <person name="Cuvelier M.L."/>
            <person name="Derelle E."/>
            <person name="Everett M.V."/>
            <person name="Foulon E."/>
            <person name="Grimwood J."/>
            <person name="Gundlach H."/>
            <person name="Henrissat B."/>
            <person name="Napoli C."/>
            <person name="McDonald S.M."/>
            <person name="Parker M.S."/>
            <person name="Rombauts S."/>
            <person name="Salamov A."/>
            <person name="Von Dassow P."/>
            <person name="Badger J.H."/>
            <person name="Coutinho P.M."/>
            <person name="Demir E."/>
            <person name="Dubchak I."/>
            <person name="Gentemann C."/>
            <person name="Eikrem W."/>
            <person name="Gready J.E."/>
            <person name="John U."/>
            <person name="Lanier W."/>
            <person name="Lindquist E.A."/>
            <person name="Lucas S."/>
            <person name="Mayer K.F."/>
            <person name="Moreau H."/>
            <person name="Not F."/>
            <person name="Otillar R."/>
            <person name="Panaud O."/>
            <person name="Pangilinan J."/>
            <person name="Paulsen I."/>
            <person name="Piegu B."/>
            <person name="Poliakov A."/>
            <person name="Robbens S."/>
            <person name="Schmutz J."/>
            <person name="Toulza E."/>
            <person name="Wyss T."/>
            <person name="Zelensky A."/>
            <person name="Zhou K."/>
            <person name="Armbrust E.V."/>
            <person name="Bhattacharya D."/>
            <person name="Goodenough U.W."/>
            <person name="Van de Peer Y."/>
            <person name="Grigoriev I.V."/>
        </authorList>
    </citation>
    <scope>NUCLEOTIDE SEQUENCE [LARGE SCALE GENOMIC DNA]</scope>
    <source>
        <strain evidence="3">RCC299 / NOUM17</strain>
    </source>
</reference>
<dbReference type="KEGG" id="mis:MICPUN_57374"/>
<evidence type="ECO:0008006" key="4">
    <source>
        <dbReference type="Google" id="ProtNLM"/>
    </source>
</evidence>
<keyword evidence="1" id="KW-1133">Transmembrane helix</keyword>
<dbReference type="GeneID" id="8242338"/>
<dbReference type="InParanoid" id="C1E2U9"/>
<keyword evidence="3" id="KW-1185">Reference proteome</keyword>
<dbReference type="OrthoDB" id="192326at2759"/>
<evidence type="ECO:0000313" key="2">
    <source>
        <dbReference type="EMBL" id="ACO62407.1"/>
    </source>
</evidence>
<dbReference type="STRING" id="296587.C1E2U9"/>
<dbReference type="eggNOG" id="ENOG502QS25">
    <property type="taxonomic scope" value="Eukaryota"/>
</dbReference>
<evidence type="ECO:0000313" key="3">
    <source>
        <dbReference type="Proteomes" id="UP000002009"/>
    </source>
</evidence>
<dbReference type="Pfam" id="PF06799">
    <property type="entry name" value="CGLD27-like"/>
    <property type="match status" value="1"/>
</dbReference>
<proteinExistence type="predicted"/>
<gene>
    <name evidence="2" type="ORF">MICPUN_57374</name>
</gene>
<keyword evidence="1" id="KW-0472">Membrane</keyword>
<sequence length="408" mass="43773">MAALTTTAGAIVAPRASSRARAVHTASSRASAIPPARTLAPLRRPGRSAAAPIWSPRPVLTVARAAGEGEGSLLDELDADARCPVPKDQRPASQFKELQDSPLLGWGGLELPGYLARLGFLGAFFFVVLAYPIASVSYDPRTQPLEAIICATTGTCVATAAISLLIYNNWSYVRDRLLSATVEYEETGWYDGQVYVKDPEMLARDRLLGTYTVRPIVERLRKTLLACGAGVFVSLAALNSIDAPEYGVDRPAWEQNGGAGFFSERSVAMYEPSAMSEEEEAEEEAAAWDRYEAAMDRYKRDNDAARAAKFAEVFVGRYADPKHPGCAREIAAGSSDGSATTLAVSGADGTPGCLNGETQREWSLEGVVRGEGEILIDFSPKGGPKDLVGKWTGKGILYPDGNTWSKLE</sequence>
<dbReference type="EMBL" id="CP001324">
    <property type="protein sequence ID" value="ACO62407.1"/>
    <property type="molecule type" value="Genomic_DNA"/>
</dbReference>
<feature type="transmembrane region" description="Helical" evidence="1">
    <location>
        <begin position="145"/>
        <end position="167"/>
    </location>
</feature>
<dbReference type="InterPro" id="IPR009631">
    <property type="entry name" value="CGLD27-like"/>
</dbReference>
<dbReference type="RefSeq" id="XP_002501149.1">
    <property type="nucleotide sequence ID" value="XM_002501103.1"/>
</dbReference>
<dbReference type="Proteomes" id="UP000002009">
    <property type="component" value="Chromosome 3"/>
</dbReference>
<keyword evidence="1" id="KW-0812">Transmembrane</keyword>
<accession>C1E2U9</accession>
<name>C1E2U9_MICCC</name>
<organism evidence="2 3">
    <name type="scientific">Micromonas commoda (strain RCC299 / NOUM17 / CCMP2709)</name>
    <name type="common">Picoplanktonic green alga</name>
    <dbReference type="NCBI Taxonomy" id="296587"/>
    <lineage>
        <taxon>Eukaryota</taxon>
        <taxon>Viridiplantae</taxon>
        <taxon>Chlorophyta</taxon>
        <taxon>Mamiellophyceae</taxon>
        <taxon>Mamiellales</taxon>
        <taxon>Mamiellaceae</taxon>
        <taxon>Micromonas</taxon>
    </lineage>
</organism>
<dbReference type="PANTHER" id="PTHR34214:SF1">
    <property type="entry name" value="DUF1230 FAMILY PROTEIN"/>
    <property type="match status" value="1"/>
</dbReference>
<dbReference type="AlphaFoldDB" id="C1E2U9"/>
<feature type="transmembrane region" description="Helical" evidence="1">
    <location>
        <begin position="114"/>
        <end position="133"/>
    </location>
</feature>
<evidence type="ECO:0000256" key="1">
    <source>
        <dbReference type="SAM" id="Phobius"/>
    </source>
</evidence>
<protein>
    <recommendedName>
        <fullName evidence="4">DUF1230 family protein</fullName>
    </recommendedName>
</protein>